<evidence type="ECO:0000256" key="2">
    <source>
        <dbReference type="ARBA" id="ARBA00022741"/>
    </source>
</evidence>
<evidence type="ECO:0000313" key="9">
    <source>
        <dbReference type="Proteomes" id="UP000008631"/>
    </source>
</evidence>
<accession>E8QZG9</accession>
<name>E8QZG9_ISOPI</name>
<gene>
    <name evidence="8" type="ordered locus">Isop_0501</name>
</gene>
<feature type="binding site" evidence="5">
    <location>
        <position position="312"/>
    </location>
    <ligand>
        <name>ATP</name>
        <dbReference type="ChEBI" id="CHEBI:30616"/>
    </ligand>
</feature>
<evidence type="ECO:0000256" key="5">
    <source>
        <dbReference type="PROSITE-ProRule" id="PRU10141"/>
    </source>
</evidence>
<dbReference type="InterPro" id="IPR011009">
    <property type="entry name" value="Kinase-like_dom_sf"/>
</dbReference>
<keyword evidence="8" id="KW-0723">Serine/threonine-protein kinase</keyword>
<keyword evidence="9" id="KW-1185">Reference proteome</keyword>
<reference evidence="8 9" key="2">
    <citation type="journal article" date="2011" name="Stand. Genomic Sci.">
        <title>Complete genome sequence of Isosphaera pallida type strain (IS1B).</title>
        <authorList>
            <consortium name="US DOE Joint Genome Institute (JGI-PGF)"/>
            <person name="Goker M."/>
            <person name="Cleland D."/>
            <person name="Saunders E."/>
            <person name="Lapidus A."/>
            <person name="Nolan M."/>
            <person name="Lucas S."/>
            <person name="Hammon N."/>
            <person name="Deshpande S."/>
            <person name="Cheng J.F."/>
            <person name="Tapia R."/>
            <person name="Han C."/>
            <person name="Goodwin L."/>
            <person name="Pitluck S."/>
            <person name="Liolios K."/>
            <person name="Pagani I."/>
            <person name="Ivanova N."/>
            <person name="Mavromatis K."/>
            <person name="Pati A."/>
            <person name="Chen A."/>
            <person name="Palaniappan K."/>
            <person name="Land M."/>
            <person name="Hauser L."/>
            <person name="Chang Y.J."/>
            <person name="Jeffries C.D."/>
            <person name="Detter J.C."/>
            <person name="Beck B."/>
            <person name="Woyke T."/>
            <person name="Bristow J."/>
            <person name="Eisen J.A."/>
            <person name="Markowitz V."/>
            <person name="Hugenholtz P."/>
            <person name="Kyrpides N.C."/>
            <person name="Klenk H.P."/>
        </authorList>
    </citation>
    <scope>NUCLEOTIDE SEQUENCE [LARGE SCALE GENOMIC DNA]</scope>
    <source>
        <strain evidence="9">ATCC 43644 / DSM 9630 / IS1B</strain>
    </source>
</reference>
<feature type="region of interest" description="Disordered" evidence="6">
    <location>
        <begin position="431"/>
        <end position="459"/>
    </location>
</feature>
<dbReference type="OrthoDB" id="6111975at2"/>
<keyword evidence="1" id="KW-0808">Transferase</keyword>
<proteinExistence type="predicted"/>
<protein>
    <submittedName>
        <fullName evidence="8">Serine/threonine protein kinase</fullName>
    </submittedName>
</protein>
<dbReference type="eggNOG" id="COG0515">
    <property type="taxonomic scope" value="Bacteria"/>
</dbReference>
<organism evidence="8 9">
    <name type="scientific">Isosphaera pallida (strain ATCC 43644 / DSM 9630 / IS1B)</name>
    <dbReference type="NCBI Taxonomy" id="575540"/>
    <lineage>
        <taxon>Bacteria</taxon>
        <taxon>Pseudomonadati</taxon>
        <taxon>Planctomycetota</taxon>
        <taxon>Planctomycetia</taxon>
        <taxon>Isosphaerales</taxon>
        <taxon>Isosphaeraceae</taxon>
        <taxon>Isosphaera</taxon>
    </lineage>
</organism>
<dbReference type="InParanoid" id="E8QZG9"/>
<sequence>MTNRNEEEFREKGLGENDPGFEPPLHRFQITTAPPSFDAPDPTARAPVSAGLDGTAGSDELWETSRRIDLSERFCEEWDRATASRHRGLGLTPRPRIEDYLEMIPLRWRPGLTLDLLTEELRLRRRDGEVPEAEDYRDRFPDYDAWIKEDCVRHRQRGLALLTGLMAWSIGLSDLERVAQAAREWKALTEGHSQEADSDGLASLEPGRSEFIPVLMRVAQFNPDDRDLLMRCVERHRRRHQDDLAACFHHFPQAGLIPPGPLHGIDSDFDSWLSHLGGRPARYQPYKLLGIGGMGEIWAARDNELRRRVVIKRLPVEKNLPHHRRWFIEGVRTHARLFEPGLIPVLDAGWFADGSPFAVFPLIRTAKTLRYEIEAFHRRLAQTHHHSGARTRNAPKEEHPDSPAARISQAATQVDQFASVRSREVGLSTPLQDCRFQSDPSKPASAAHERRNSHALPSEMSPRAHFRRLIIWFESLCRTVHYLHVQTSSTVIHRDIKPENVMIGRRGELYLIDLGISRSLRLKHDQDFGPFSGLGQAVPTLLSPTPDPTGSGEATSTPQLEHAGTFGYQPPETLHGQVDHLSPRLDVFGLGATLYHILTNRPPLLRGAFPHPIEPHVLAEAVADYLRRRAFPHPTQRFPWICPRLEAICFKAIAADPELRYQTADELADAVRRWLDDQDRLPDPDPIPIPKAGLRAVGARCSSWLGAGVLIGCLSLAVWGLRNEVVRSNADQQRLANLIPVLEARFDQGEIIDPQELHDVTALNPSRRFPLPEVSGSSVQTSTWLARCRLLVARHGLRQAQWNPGQFDDQPFIETLNEIEKTANEINVSDSSHLMTIRYALFHAWLELAQLQGWMERFNDADVSLGRAEAFCSRLHPQVRRIAELEWKRVALDCDERWRPASRVTRSWSALAAECQRAFEQTLASASTWTEELTQPPLVALAARVWSESAIRVALAMARSNRTAEISHVINRVVTALASLQESDNPSTFDHHLVSILDQLRLVAEAAHLLESGNALFDSELGRSFGIGLDGTRLTIVRERCRSCLHQPPRHPAILELLARLEVMVAASLAQRQSLTEARTWANWACRHLDLLPPSHRNALALLREEAVGIGMGGFNPR</sequence>
<dbReference type="Gene3D" id="1.10.510.10">
    <property type="entry name" value="Transferase(Phosphotransferase) domain 1"/>
    <property type="match status" value="1"/>
</dbReference>
<dbReference type="RefSeq" id="WP_013563385.1">
    <property type="nucleotide sequence ID" value="NC_014962.1"/>
</dbReference>
<dbReference type="GO" id="GO:0004674">
    <property type="term" value="F:protein serine/threonine kinase activity"/>
    <property type="evidence" value="ECO:0007669"/>
    <property type="project" value="UniProtKB-KW"/>
</dbReference>
<feature type="region of interest" description="Disordered" evidence="6">
    <location>
        <begin position="539"/>
        <end position="563"/>
    </location>
</feature>
<keyword evidence="2 5" id="KW-0547">Nucleotide-binding</keyword>
<dbReference type="InterPro" id="IPR000719">
    <property type="entry name" value="Prot_kinase_dom"/>
</dbReference>
<evidence type="ECO:0000256" key="6">
    <source>
        <dbReference type="SAM" id="MobiDB-lite"/>
    </source>
</evidence>
<feature type="region of interest" description="Disordered" evidence="6">
    <location>
        <begin position="1"/>
        <end position="57"/>
    </location>
</feature>
<dbReference type="PROSITE" id="PS50011">
    <property type="entry name" value="PROTEIN_KINASE_DOM"/>
    <property type="match status" value="1"/>
</dbReference>
<feature type="compositionally biased region" description="Basic and acidic residues" evidence="6">
    <location>
        <begin position="1"/>
        <end position="15"/>
    </location>
</feature>
<dbReference type="PROSITE" id="PS00108">
    <property type="entry name" value="PROTEIN_KINASE_ST"/>
    <property type="match status" value="1"/>
</dbReference>
<dbReference type="PANTHER" id="PTHR43289:SF34">
    <property type="entry name" value="SERINE_THREONINE-PROTEIN KINASE YBDM-RELATED"/>
    <property type="match status" value="1"/>
</dbReference>
<dbReference type="PANTHER" id="PTHR43289">
    <property type="entry name" value="MITOGEN-ACTIVATED PROTEIN KINASE KINASE KINASE 20-RELATED"/>
    <property type="match status" value="1"/>
</dbReference>
<dbReference type="STRING" id="575540.Isop_0501"/>
<dbReference type="KEGG" id="ipa:Isop_0501"/>
<dbReference type="PROSITE" id="PS00107">
    <property type="entry name" value="PROTEIN_KINASE_ATP"/>
    <property type="match status" value="1"/>
</dbReference>
<dbReference type="InterPro" id="IPR008271">
    <property type="entry name" value="Ser/Thr_kinase_AS"/>
</dbReference>
<dbReference type="AlphaFoldDB" id="E8QZG9"/>
<keyword evidence="3 8" id="KW-0418">Kinase</keyword>
<evidence type="ECO:0000256" key="3">
    <source>
        <dbReference type="ARBA" id="ARBA00022777"/>
    </source>
</evidence>
<keyword evidence="4 5" id="KW-0067">ATP-binding</keyword>
<dbReference type="Pfam" id="PF00069">
    <property type="entry name" value="Pkinase"/>
    <property type="match status" value="1"/>
</dbReference>
<feature type="domain" description="Protein kinase" evidence="7">
    <location>
        <begin position="283"/>
        <end position="675"/>
    </location>
</feature>
<dbReference type="SUPFAM" id="SSF56112">
    <property type="entry name" value="Protein kinase-like (PK-like)"/>
    <property type="match status" value="1"/>
</dbReference>
<feature type="region of interest" description="Disordered" evidence="6">
    <location>
        <begin position="382"/>
        <end position="410"/>
    </location>
</feature>
<dbReference type="GO" id="GO:0005524">
    <property type="term" value="F:ATP binding"/>
    <property type="evidence" value="ECO:0007669"/>
    <property type="project" value="UniProtKB-UniRule"/>
</dbReference>
<reference key="1">
    <citation type="submission" date="2010-11" db="EMBL/GenBank/DDBJ databases">
        <title>The complete sequence of chromosome of Isophaera pallida ATCC 43644.</title>
        <authorList>
            <consortium name="US DOE Joint Genome Institute (JGI-PGF)"/>
            <person name="Lucas S."/>
            <person name="Copeland A."/>
            <person name="Lapidus A."/>
            <person name="Bruce D."/>
            <person name="Goodwin L."/>
            <person name="Pitluck S."/>
            <person name="Kyrpides N."/>
            <person name="Mavromatis K."/>
            <person name="Pagani I."/>
            <person name="Ivanova N."/>
            <person name="Saunders E."/>
            <person name="Brettin T."/>
            <person name="Detter J.C."/>
            <person name="Han C."/>
            <person name="Tapia R."/>
            <person name="Land M."/>
            <person name="Hauser L."/>
            <person name="Markowitz V."/>
            <person name="Cheng J.-F."/>
            <person name="Hugenholtz P."/>
            <person name="Woyke T."/>
            <person name="Wu D."/>
            <person name="Eisen J.A."/>
        </authorList>
    </citation>
    <scope>NUCLEOTIDE SEQUENCE</scope>
    <source>
        <strain>ATCC 43644</strain>
    </source>
</reference>
<dbReference type="Proteomes" id="UP000008631">
    <property type="component" value="Chromosome"/>
</dbReference>
<dbReference type="Gene3D" id="3.30.200.20">
    <property type="entry name" value="Phosphorylase Kinase, domain 1"/>
    <property type="match status" value="1"/>
</dbReference>
<evidence type="ECO:0000256" key="1">
    <source>
        <dbReference type="ARBA" id="ARBA00022679"/>
    </source>
</evidence>
<evidence type="ECO:0000256" key="4">
    <source>
        <dbReference type="ARBA" id="ARBA00022840"/>
    </source>
</evidence>
<dbReference type="EMBL" id="CP002353">
    <property type="protein sequence ID" value="ADV61096.1"/>
    <property type="molecule type" value="Genomic_DNA"/>
</dbReference>
<dbReference type="SMART" id="SM00220">
    <property type="entry name" value="S_TKc"/>
    <property type="match status" value="1"/>
</dbReference>
<dbReference type="InterPro" id="IPR017441">
    <property type="entry name" value="Protein_kinase_ATP_BS"/>
</dbReference>
<dbReference type="HOGENOM" id="CLU_280721_0_0_0"/>
<evidence type="ECO:0000259" key="7">
    <source>
        <dbReference type="PROSITE" id="PS50011"/>
    </source>
</evidence>
<evidence type="ECO:0000313" key="8">
    <source>
        <dbReference type="EMBL" id="ADV61096.1"/>
    </source>
</evidence>